<accession>A0ABN2JYW8</accession>
<comment type="caution">
    <text evidence="3">The sequence shown here is derived from an EMBL/GenBank/DDBJ whole genome shotgun (WGS) entry which is preliminary data.</text>
</comment>
<sequence>MTTTTVPAVALLTDPMTRWAAAQPDAPCVGYQDQNYTWAQWAERVQRVSGALRMLGIPRGERVATIDMNNLATVEVTNGAAAIGAAHVIVNFRLFGDQLAYVLADSAPKVVFVGADVRAAYDAIADRVPSVEKVIVLGGDDDELQDWVAAGEPEPTGSVPHAAADAPKGPGELARDGLRPGLRDDRDGRGDHIAQPARTSRPGTSRAADQRRPGGG</sequence>
<dbReference type="Proteomes" id="UP001501475">
    <property type="component" value="Unassembled WGS sequence"/>
</dbReference>
<reference evidence="3 4" key="1">
    <citation type="journal article" date="2019" name="Int. J. Syst. Evol. Microbiol.">
        <title>The Global Catalogue of Microorganisms (GCM) 10K type strain sequencing project: providing services to taxonomists for standard genome sequencing and annotation.</title>
        <authorList>
            <consortium name="The Broad Institute Genomics Platform"/>
            <consortium name="The Broad Institute Genome Sequencing Center for Infectious Disease"/>
            <person name="Wu L."/>
            <person name="Ma J."/>
        </authorList>
    </citation>
    <scope>NUCLEOTIDE SEQUENCE [LARGE SCALE GENOMIC DNA]</scope>
    <source>
        <strain evidence="3 4">JCM 15591</strain>
    </source>
</reference>
<evidence type="ECO:0000259" key="2">
    <source>
        <dbReference type="Pfam" id="PF00501"/>
    </source>
</evidence>
<dbReference type="Pfam" id="PF00501">
    <property type="entry name" value="AMP-binding"/>
    <property type="match status" value="1"/>
</dbReference>
<proteinExistence type="predicted"/>
<dbReference type="PANTHER" id="PTHR43767:SF1">
    <property type="entry name" value="NONRIBOSOMAL PEPTIDE SYNTHASE PES1 (EUROFUNG)-RELATED"/>
    <property type="match status" value="1"/>
</dbReference>
<dbReference type="SUPFAM" id="SSF56801">
    <property type="entry name" value="Acetyl-CoA synthetase-like"/>
    <property type="match status" value="1"/>
</dbReference>
<keyword evidence="4" id="KW-1185">Reference proteome</keyword>
<dbReference type="Gene3D" id="3.40.50.12780">
    <property type="entry name" value="N-terminal domain of ligase-like"/>
    <property type="match status" value="1"/>
</dbReference>
<dbReference type="InterPro" id="IPR042099">
    <property type="entry name" value="ANL_N_sf"/>
</dbReference>
<evidence type="ECO:0000313" key="4">
    <source>
        <dbReference type="Proteomes" id="UP001501475"/>
    </source>
</evidence>
<name>A0ABN2JYW8_9MICO</name>
<feature type="domain" description="AMP-dependent synthetase/ligase" evidence="2">
    <location>
        <begin position="17"/>
        <end position="152"/>
    </location>
</feature>
<organism evidence="3 4">
    <name type="scientific">Nostocoides vanveenii</name>
    <dbReference type="NCBI Taxonomy" id="330835"/>
    <lineage>
        <taxon>Bacteria</taxon>
        <taxon>Bacillati</taxon>
        <taxon>Actinomycetota</taxon>
        <taxon>Actinomycetes</taxon>
        <taxon>Micrococcales</taxon>
        <taxon>Intrasporangiaceae</taxon>
        <taxon>Nostocoides</taxon>
    </lineage>
</organism>
<dbReference type="InterPro" id="IPR050237">
    <property type="entry name" value="ATP-dep_AMP-bd_enzyme"/>
</dbReference>
<evidence type="ECO:0000313" key="3">
    <source>
        <dbReference type="EMBL" id="GAA1744102.1"/>
    </source>
</evidence>
<dbReference type="InterPro" id="IPR000873">
    <property type="entry name" value="AMP-dep_synth/lig_dom"/>
</dbReference>
<gene>
    <name evidence="3" type="ORF">GCM10009810_00950</name>
</gene>
<dbReference type="PANTHER" id="PTHR43767">
    <property type="entry name" value="LONG-CHAIN-FATTY-ACID--COA LIGASE"/>
    <property type="match status" value="1"/>
</dbReference>
<protein>
    <recommendedName>
        <fullName evidence="2">AMP-dependent synthetase/ligase domain-containing protein</fullName>
    </recommendedName>
</protein>
<feature type="compositionally biased region" description="Basic and acidic residues" evidence="1">
    <location>
        <begin position="173"/>
        <end position="192"/>
    </location>
</feature>
<dbReference type="EMBL" id="BAAAPN010000003">
    <property type="protein sequence ID" value="GAA1744102.1"/>
    <property type="molecule type" value="Genomic_DNA"/>
</dbReference>
<feature type="region of interest" description="Disordered" evidence="1">
    <location>
        <begin position="150"/>
        <end position="216"/>
    </location>
</feature>
<evidence type="ECO:0000256" key="1">
    <source>
        <dbReference type="SAM" id="MobiDB-lite"/>
    </source>
</evidence>